<reference evidence="2" key="1">
    <citation type="submission" date="2021-01" db="EMBL/GenBank/DDBJ databases">
        <authorList>
            <consortium name="Genoscope - CEA"/>
            <person name="William W."/>
        </authorList>
    </citation>
    <scope>NUCLEOTIDE SEQUENCE</scope>
</reference>
<evidence type="ECO:0000313" key="2">
    <source>
        <dbReference type="EMBL" id="CAD8052180.1"/>
    </source>
</evidence>
<proteinExistence type="predicted"/>
<keyword evidence="3" id="KW-1185">Reference proteome</keyword>
<sequence length="230" mass="27009">MYQNNQQHQFPNHQIQSQQQKSKNTEMNSQQEYIKYTVRQDFLNVIGIAVDYNTVLEKFQNDTKQDELLKVMQNRLILQVNLSNSIHSDLYHQFKNSPNMQQLLKAEKEQAKKNLKLLDQEKFYQATIVLLKKYEENCLVDQPIIKHEALNLITCQPQFNPETIGKVIGSINTTDQKYQDIQNGKFETEELSKETIFKYIDERKQNAKMKLNNNPSQESNFGLDCGCQLI</sequence>
<comment type="caution">
    <text evidence="2">The sequence shown here is derived from an EMBL/GenBank/DDBJ whole genome shotgun (WGS) entry which is preliminary data.</text>
</comment>
<organism evidence="2 3">
    <name type="scientific">Paramecium sonneborni</name>
    <dbReference type="NCBI Taxonomy" id="65129"/>
    <lineage>
        <taxon>Eukaryota</taxon>
        <taxon>Sar</taxon>
        <taxon>Alveolata</taxon>
        <taxon>Ciliophora</taxon>
        <taxon>Intramacronucleata</taxon>
        <taxon>Oligohymenophorea</taxon>
        <taxon>Peniculida</taxon>
        <taxon>Parameciidae</taxon>
        <taxon>Paramecium</taxon>
    </lineage>
</organism>
<dbReference type="EMBL" id="CAJJDN010000006">
    <property type="protein sequence ID" value="CAD8052180.1"/>
    <property type="molecule type" value="Genomic_DNA"/>
</dbReference>
<accession>A0A8S1K973</accession>
<feature type="compositionally biased region" description="Low complexity" evidence="1">
    <location>
        <begin position="1"/>
        <end position="20"/>
    </location>
</feature>
<feature type="region of interest" description="Disordered" evidence="1">
    <location>
        <begin position="1"/>
        <end position="28"/>
    </location>
</feature>
<evidence type="ECO:0000256" key="1">
    <source>
        <dbReference type="SAM" id="MobiDB-lite"/>
    </source>
</evidence>
<gene>
    <name evidence="2" type="ORF">PSON_ATCC_30995.1.T0060324</name>
</gene>
<evidence type="ECO:0000313" key="3">
    <source>
        <dbReference type="Proteomes" id="UP000692954"/>
    </source>
</evidence>
<protein>
    <submittedName>
        <fullName evidence="2">Uncharacterized protein</fullName>
    </submittedName>
</protein>
<name>A0A8S1K973_9CILI</name>
<dbReference type="Proteomes" id="UP000692954">
    <property type="component" value="Unassembled WGS sequence"/>
</dbReference>
<dbReference type="AlphaFoldDB" id="A0A8S1K973"/>